<name>A0A371EMQ5_MUCPR</name>
<evidence type="ECO:0000313" key="1">
    <source>
        <dbReference type="EMBL" id="RDX67341.1"/>
    </source>
</evidence>
<sequence length="85" mass="9822">MTAWSVKLFEFSLKYKLRGIIKFQVLANFIIKMASTPEPTLNGLGTLFRIRFQKTSNNQVKHIPREDNMRANMLSKLAISKTGQY</sequence>
<dbReference type="EMBL" id="QJKJ01013037">
    <property type="protein sequence ID" value="RDX67341.1"/>
    <property type="molecule type" value="Genomic_DNA"/>
</dbReference>
<gene>
    <name evidence="1" type="ORF">CR513_53802</name>
</gene>
<feature type="non-terminal residue" evidence="1">
    <location>
        <position position="1"/>
    </location>
</feature>
<evidence type="ECO:0008006" key="3">
    <source>
        <dbReference type="Google" id="ProtNLM"/>
    </source>
</evidence>
<comment type="caution">
    <text evidence="1">The sequence shown here is derived from an EMBL/GenBank/DDBJ whole genome shotgun (WGS) entry which is preliminary data.</text>
</comment>
<organism evidence="1 2">
    <name type="scientific">Mucuna pruriens</name>
    <name type="common">Velvet bean</name>
    <name type="synonym">Dolichos pruriens</name>
    <dbReference type="NCBI Taxonomy" id="157652"/>
    <lineage>
        <taxon>Eukaryota</taxon>
        <taxon>Viridiplantae</taxon>
        <taxon>Streptophyta</taxon>
        <taxon>Embryophyta</taxon>
        <taxon>Tracheophyta</taxon>
        <taxon>Spermatophyta</taxon>
        <taxon>Magnoliopsida</taxon>
        <taxon>eudicotyledons</taxon>
        <taxon>Gunneridae</taxon>
        <taxon>Pentapetalae</taxon>
        <taxon>rosids</taxon>
        <taxon>fabids</taxon>
        <taxon>Fabales</taxon>
        <taxon>Fabaceae</taxon>
        <taxon>Papilionoideae</taxon>
        <taxon>50 kb inversion clade</taxon>
        <taxon>NPAAA clade</taxon>
        <taxon>indigoferoid/millettioid clade</taxon>
        <taxon>Phaseoleae</taxon>
        <taxon>Mucuna</taxon>
    </lineage>
</organism>
<proteinExistence type="predicted"/>
<dbReference type="Proteomes" id="UP000257109">
    <property type="component" value="Unassembled WGS sequence"/>
</dbReference>
<reference evidence="1" key="1">
    <citation type="submission" date="2018-05" db="EMBL/GenBank/DDBJ databases">
        <title>Draft genome of Mucuna pruriens seed.</title>
        <authorList>
            <person name="Nnadi N.E."/>
            <person name="Vos R."/>
            <person name="Hasami M.H."/>
            <person name="Devisetty U.K."/>
            <person name="Aguiy J.C."/>
        </authorList>
    </citation>
    <scope>NUCLEOTIDE SEQUENCE [LARGE SCALE GENOMIC DNA]</scope>
    <source>
        <strain evidence="1">JCA_2017</strain>
    </source>
</reference>
<accession>A0A371EMQ5</accession>
<keyword evidence="2" id="KW-1185">Reference proteome</keyword>
<protein>
    <recommendedName>
        <fullName evidence="3">RNase H type-1 domain-containing protein</fullName>
    </recommendedName>
</protein>
<dbReference type="AlphaFoldDB" id="A0A371EMQ5"/>
<evidence type="ECO:0000313" key="2">
    <source>
        <dbReference type="Proteomes" id="UP000257109"/>
    </source>
</evidence>